<gene>
    <name evidence="6" type="ORF">GS601_03940</name>
</gene>
<dbReference type="CDD" id="cd01146">
    <property type="entry name" value="FhuD"/>
    <property type="match status" value="1"/>
</dbReference>
<accession>A0A8J7YZW3</accession>
<dbReference type="SUPFAM" id="SSF53807">
    <property type="entry name" value="Helical backbone' metal receptor"/>
    <property type="match status" value="1"/>
</dbReference>
<proteinExistence type="inferred from homology"/>
<evidence type="ECO:0000256" key="1">
    <source>
        <dbReference type="ARBA" id="ARBA00004196"/>
    </source>
</evidence>
<dbReference type="PANTHER" id="PTHR30532">
    <property type="entry name" value="IRON III DICITRATE-BINDING PERIPLASMIC PROTEIN"/>
    <property type="match status" value="1"/>
</dbReference>
<dbReference type="AlphaFoldDB" id="A0A8J7YZW3"/>
<evidence type="ECO:0000313" key="6">
    <source>
        <dbReference type="EMBL" id="NDJ16450.1"/>
    </source>
</evidence>
<keyword evidence="4" id="KW-0732">Signal</keyword>
<comment type="caution">
    <text evidence="6">The sequence shown here is derived from an EMBL/GenBank/DDBJ whole genome shotgun (WGS) entry which is preliminary data.</text>
</comment>
<dbReference type="PANTHER" id="PTHR30532:SF24">
    <property type="entry name" value="FERRIC ENTEROBACTIN-BINDING PERIPLASMIC PROTEIN FEPB"/>
    <property type="match status" value="1"/>
</dbReference>
<comment type="subcellular location">
    <subcellularLocation>
        <location evidence="1">Cell envelope</location>
    </subcellularLocation>
</comment>
<evidence type="ECO:0000256" key="4">
    <source>
        <dbReference type="ARBA" id="ARBA00022729"/>
    </source>
</evidence>
<dbReference type="PROSITE" id="PS51257">
    <property type="entry name" value="PROKAR_LIPOPROTEIN"/>
    <property type="match status" value="1"/>
</dbReference>
<sequence>MRNFLRSLGLFFLVAILIACQPHILQNAPLEQSVTSANCRIVEHEGGRTQICGKPQKVAILEPKLLSMALALGVQPAAYADYYTVRSPRFDNPSQQIPYLGQFVTSQPINLGDRDTPSLELLTLLKPDLILDVSWRKNPLLSSIAPTVSIDIDKAWQSNLKIVAQALDQEKNVEAVLTSHQQALDQVRAQLSSLVGTHPKILNVVASPTMDHISVDYGGNAIRLLEKIGFQPVALPTIDPSSAERFQIDLETLAQIDADIILVNSWRLDNWDGRSAYQVPLRDLQQQWAKQPLLHTSRAWKEKRVYFVDYYLWIGVTMPPLADSLILEQLPSLLRSPNLSLLD</sequence>
<dbReference type="Pfam" id="PF01497">
    <property type="entry name" value="Peripla_BP_2"/>
    <property type="match status" value="1"/>
</dbReference>
<dbReference type="Proteomes" id="UP000646053">
    <property type="component" value="Unassembled WGS sequence"/>
</dbReference>
<dbReference type="InterPro" id="IPR002491">
    <property type="entry name" value="ABC_transptr_periplasmic_BD"/>
</dbReference>
<evidence type="ECO:0000256" key="2">
    <source>
        <dbReference type="ARBA" id="ARBA00008814"/>
    </source>
</evidence>
<dbReference type="RefSeq" id="WP_162421957.1">
    <property type="nucleotide sequence ID" value="NZ_WVIE01000003.1"/>
</dbReference>
<dbReference type="EMBL" id="WVIE01000003">
    <property type="protein sequence ID" value="NDJ16450.1"/>
    <property type="molecule type" value="Genomic_DNA"/>
</dbReference>
<keyword evidence="3" id="KW-0813">Transport</keyword>
<dbReference type="GO" id="GO:0030288">
    <property type="term" value="C:outer membrane-bounded periplasmic space"/>
    <property type="evidence" value="ECO:0007669"/>
    <property type="project" value="TreeGrafter"/>
</dbReference>
<evidence type="ECO:0000256" key="3">
    <source>
        <dbReference type="ARBA" id="ARBA00022448"/>
    </source>
</evidence>
<dbReference type="PROSITE" id="PS50983">
    <property type="entry name" value="FE_B12_PBP"/>
    <property type="match status" value="1"/>
</dbReference>
<protein>
    <submittedName>
        <fullName evidence="6">ABC transporter substrate-binding protein</fullName>
    </submittedName>
</protein>
<dbReference type="InterPro" id="IPR051313">
    <property type="entry name" value="Bact_iron-sidero_bind"/>
</dbReference>
<dbReference type="GO" id="GO:1901678">
    <property type="term" value="P:iron coordination entity transport"/>
    <property type="evidence" value="ECO:0007669"/>
    <property type="project" value="UniProtKB-ARBA"/>
</dbReference>
<evidence type="ECO:0000313" key="7">
    <source>
        <dbReference type="Proteomes" id="UP000646053"/>
    </source>
</evidence>
<reference evidence="6" key="1">
    <citation type="submission" date="2019-12" db="EMBL/GenBank/DDBJ databases">
        <title>High-Quality draft genome sequences of three cyanobacteria isolated from the limestone walls of the Old Cathedral of Coimbra.</title>
        <authorList>
            <person name="Tiago I."/>
            <person name="Soares F."/>
            <person name="Portugal A."/>
        </authorList>
    </citation>
    <scope>NUCLEOTIDE SEQUENCE</scope>
    <source>
        <strain evidence="6">A</strain>
    </source>
</reference>
<name>A0A8J7YZW3_9CYAN</name>
<organism evidence="6 7">
    <name type="scientific">Myxacorys almedinensis A</name>
    <dbReference type="NCBI Taxonomy" id="2690445"/>
    <lineage>
        <taxon>Bacteria</taxon>
        <taxon>Bacillati</taxon>
        <taxon>Cyanobacteriota</taxon>
        <taxon>Cyanophyceae</taxon>
        <taxon>Leptolyngbyales</taxon>
        <taxon>Leptolyngbyaceae</taxon>
        <taxon>Myxacorys</taxon>
        <taxon>Myxacorys almedinensis</taxon>
    </lineage>
</organism>
<evidence type="ECO:0000259" key="5">
    <source>
        <dbReference type="PROSITE" id="PS50983"/>
    </source>
</evidence>
<feature type="domain" description="Fe/B12 periplasmic-binding" evidence="5">
    <location>
        <begin position="57"/>
        <end position="338"/>
    </location>
</feature>
<dbReference type="Gene3D" id="3.40.50.1980">
    <property type="entry name" value="Nitrogenase molybdenum iron protein domain"/>
    <property type="match status" value="2"/>
</dbReference>
<comment type="similarity">
    <text evidence="2">Belongs to the bacterial solute-binding protein 8 family.</text>
</comment>
<keyword evidence="7" id="KW-1185">Reference proteome</keyword>